<dbReference type="AlphaFoldDB" id="A0A381YX78"/>
<dbReference type="PROSITE" id="PS50293">
    <property type="entry name" value="TPR_REGION"/>
    <property type="match status" value="1"/>
</dbReference>
<evidence type="ECO:0000256" key="2">
    <source>
        <dbReference type="SAM" id="Phobius"/>
    </source>
</evidence>
<feature type="compositionally biased region" description="Basic and acidic residues" evidence="1">
    <location>
        <begin position="238"/>
        <end position="260"/>
    </location>
</feature>
<keyword evidence="2" id="KW-0472">Membrane</keyword>
<dbReference type="InterPro" id="IPR011990">
    <property type="entry name" value="TPR-like_helical_dom_sf"/>
</dbReference>
<evidence type="ECO:0000256" key="1">
    <source>
        <dbReference type="SAM" id="MobiDB-lite"/>
    </source>
</evidence>
<dbReference type="SUPFAM" id="SSF48452">
    <property type="entry name" value="TPR-like"/>
    <property type="match status" value="1"/>
</dbReference>
<protein>
    <submittedName>
        <fullName evidence="3">Uncharacterized protein</fullName>
    </submittedName>
</protein>
<organism evidence="3">
    <name type="scientific">marine metagenome</name>
    <dbReference type="NCBI Taxonomy" id="408172"/>
    <lineage>
        <taxon>unclassified sequences</taxon>
        <taxon>metagenomes</taxon>
        <taxon>ecological metagenomes</taxon>
    </lineage>
</organism>
<evidence type="ECO:0000313" key="3">
    <source>
        <dbReference type="EMBL" id="SVA81625.1"/>
    </source>
</evidence>
<feature type="region of interest" description="Disordered" evidence="1">
    <location>
        <begin position="159"/>
        <end position="260"/>
    </location>
</feature>
<reference evidence="3" key="1">
    <citation type="submission" date="2018-05" db="EMBL/GenBank/DDBJ databases">
        <authorList>
            <person name="Lanie J.A."/>
            <person name="Ng W.-L."/>
            <person name="Kazmierczak K.M."/>
            <person name="Andrzejewski T.M."/>
            <person name="Davidsen T.M."/>
            <person name="Wayne K.J."/>
            <person name="Tettelin H."/>
            <person name="Glass J.I."/>
            <person name="Rusch D."/>
            <person name="Podicherti R."/>
            <person name="Tsui H.-C.T."/>
            <person name="Winkler M.E."/>
        </authorList>
    </citation>
    <scope>NUCLEOTIDE SEQUENCE</scope>
</reference>
<name>A0A381YX78_9ZZZZ</name>
<dbReference type="Gene3D" id="1.25.40.10">
    <property type="entry name" value="Tetratricopeptide repeat domain"/>
    <property type="match status" value="2"/>
</dbReference>
<proteinExistence type="predicted"/>
<keyword evidence="2" id="KW-1133">Transmembrane helix</keyword>
<sequence>MKIKEVSLNIWRFSLVFWIMSVIPMFLFSQQKKPIRPLPTQSQIPSQTKKEFIPNPEYEKALIDYKELINKYPDKKELYFNLGNLNYLSGDSESALQNYKNSLINSDPNTKADALYNMGNTYYQMGDLQNSVDFFKEALSLNPNDEDIRYNYELSKRMLEQQPPQENQDKNQDSKEGDDQKDQESQQSQEGDENEQDKNSENSKKDDNENEQKQSEDGEENVEEGQEQTQEQDENEKNEEAQKQKTESQIQAEKEKQLGKEEAEAILNALKADANNLKPRKYKAKGLIKLEKDW</sequence>
<dbReference type="InterPro" id="IPR019734">
    <property type="entry name" value="TPR_rpt"/>
</dbReference>
<dbReference type="PROSITE" id="PS50005">
    <property type="entry name" value="TPR"/>
    <property type="match status" value="1"/>
</dbReference>
<accession>A0A381YX78</accession>
<feature type="compositionally biased region" description="Basic and acidic residues" evidence="1">
    <location>
        <begin position="167"/>
        <end position="184"/>
    </location>
</feature>
<feature type="compositionally biased region" description="Acidic residues" evidence="1">
    <location>
        <begin position="217"/>
        <end position="237"/>
    </location>
</feature>
<dbReference type="EMBL" id="UINC01019291">
    <property type="protein sequence ID" value="SVA81625.1"/>
    <property type="molecule type" value="Genomic_DNA"/>
</dbReference>
<gene>
    <name evidence="3" type="ORF">METZ01_LOCUS134479</name>
</gene>
<dbReference type="Pfam" id="PF00515">
    <property type="entry name" value="TPR_1"/>
    <property type="match status" value="1"/>
</dbReference>
<keyword evidence="2" id="KW-0812">Transmembrane</keyword>
<dbReference type="SMART" id="SM00028">
    <property type="entry name" value="TPR"/>
    <property type="match status" value="2"/>
</dbReference>
<feature type="transmembrane region" description="Helical" evidence="2">
    <location>
        <begin position="6"/>
        <end position="28"/>
    </location>
</feature>
<feature type="compositionally biased region" description="Basic and acidic residues" evidence="1">
    <location>
        <begin position="196"/>
        <end position="216"/>
    </location>
</feature>